<feature type="transmembrane region" description="Helical" evidence="1">
    <location>
        <begin position="16"/>
        <end position="37"/>
    </location>
</feature>
<organism evidence="2 3">
    <name type="scientific">Ponticoccus litoralis</name>
    <dbReference type="NCBI Taxonomy" id="422297"/>
    <lineage>
        <taxon>Bacteria</taxon>
        <taxon>Pseudomonadati</taxon>
        <taxon>Pseudomonadota</taxon>
        <taxon>Alphaproteobacteria</taxon>
        <taxon>Rhodobacterales</taxon>
        <taxon>Roseobacteraceae</taxon>
        <taxon>Ponticoccus</taxon>
    </lineage>
</organism>
<accession>A0AAW9STR2</accession>
<keyword evidence="3" id="KW-1185">Reference proteome</keyword>
<dbReference type="AlphaFoldDB" id="A0AAW9STR2"/>
<keyword evidence="1" id="KW-1133">Transmembrane helix</keyword>
<feature type="transmembrane region" description="Helical" evidence="1">
    <location>
        <begin position="57"/>
        <end position="83"/>
    </location>
</feature>
<name>A0AAW9STR2_9RHOB</name>
<proteinExistence type="predicted"/>
<feature type="transmembrane region" description="Helical" evidence="1">
    <location>
        <begin position="104"/>
        <end position="126"/>
    </location>
</feature>
<dbReference type="InterPro" id="IPR018723">
    <property type="entry name" value="DUF2254_membrane"/>
</dbReference>
<keyword evidence="1" id="KW-0472">Membrane</keyword>
<reference evidence="2 3" key="1">
    <citation type="submission" date="2024-05" db="EMBL/GenBank/DDBJ databases">
        <title>Genome sequence of Ponticoccus litoralis KCCM 90028.</title>
        <authorList>
            <person name="Kim J.M."/>
            <person name="Lee J.K."/>
            <person name="Choi B.J."/>
            <person name="Bayburt H."/>
            <person name="Baek J.H."/>
            <person name="Jeon C.O."/>
        </authorList>
    </citation>
    <scope>NUCLEOTIDE SEQUENCE [LARGE SCALE GENOMIC DNA]</scope>
    <source>
        <strain evidence="2 3">KCCM 90028</strain>
    </source>
</reference>
<dbReference type="RefSeq" id="WP_347167573.1">
    <property type="nucleotide sequence ID" value="NZ_JBDNCH010000002.1"/>
</dbReference>
<keyword evidence="1" id="KW-0812">Transmembrane</keyword>
<evidence type="ECO:0000313" key="2">
    <source>
        <dbReference type="EMBL" id="MEN9062625.1"/>
    </source>
</evidence>
<evidence type="ECO:0000256" key="1">
    <source>
        <dbReference type="SAM" id="Phobius"/>
    </source>
</evidence>
<comment type="caution">
    <text evidence="2">The sequence shown here is derived from an EMBL/GenBank/DDBJ whole genome shotgun (WGS) entry which is preliminary data.</text>
</comment>
<evidence type="ECO:0000313" key="3">
    <source>
        <dbReference type="Proteomes" id="UP001428774"/>
    </source>
</evidence>
<feature type="transmembrane region" description="Helical" evidence="1">
    <location>
        <begin position="132"/>
        <end position="155"/>
    </location>
</feature>
<gene>
    <name evidence="2" type="ORF">ABFB10_18210</name>
</gene>
<dbReference type="Pfam" id="PF10011">
    <property type="entry name" value="DUF2254"/>
    <property type="match status" value="1"/>
</dbReference>
<dbReference type="Proteomes" id="UP001428774">
    <property type="component" value="Unassembled WGS sequence"/>
</dbReference>
<sequence>MLNSLLKRLRQLSRRIYVRVTLFAVFAVVAVLLSKLIAPLIPFDLKGRVGAEAVDTILNILATSMLTVTTFSLTIMLNALISAANLWTPRSHLILREDTVTQSVLANFLGAYLFSLIGIIMRHAGLFDEREIVVLFFMSLLVVGMVVVSLIRWIVHLEGLGSLTFTAAQIEAEVARAVTRAADLPCHGAHALDDAQAQIPQSAWPLRADRCGYLQQIFQAALQDAAEAADFRVYVVTEVGQYLLHGEPLVYVDCAETLSEEAEQRLRKCLPLSELRSFEEDPAFGARVLAEVAVKALSPGINDPGTAIDILNRMARVLSSARVGAMEEPQYPRIWARRLDPETLFEAGFDPIARCAGEDLDVHRTLQVALRQVCFAARDPRVAEAARACAGRALDRAALDIRYPPDLEKVRAASEPGRP</sequence>
<dbReference type="EMBL" id="JBDNCH010000002">
    <property type="protein sequence ID" value="MEN9062625.1"/>
    <property type="molecule type" value="Genomic_DNA"/>
</dbReference>
<protein>
    <submittedName>
        <fullName evidence="2">DUF2254 domain-containing protein</fullName>
    </submittedName>
</protein>